<dbReference type="InterPro" id="IPR032861">
    <property type="entry name" value="TAXi_N"/>
</dbReference>
<feature type="domain" description="Peptidase A1" evidence="4">
    <location>
        <begin position="148"/>
        <end position="481"/>
    </location>
</feature>
<dbReference type="InterPro" id="IPR001969">
    <property type="entry name" value="Aspartic_peptidase_AS"/>
</dbReference>
<evidence type="ECO:0000313" key="6">
    <source>
        <dbReference type="Proteomes" id="UP001152484"/>
    </source>
</evidence>
<protein>
    <recommendedName>
        <fullName evidence="4">Peptidase A1 domain-containing protein</fullName>
    </recommendedName>
</protein>
<dbReference type="PROSITE" id="PS51767">
    <property type="entry name" value="PEPTIDASE_A1"/>
    <property type="match status" value="1"/>
</dbReference>
<dbReference type="GO" id="GO:0004190">
    <property type="term" value="F:aspartic-type endopeptidase activity"/>
    <property type="evidence" value="ECO:0007669"/>
    <property type="project" value="InterPro"/>
</dbReference>
<reference evidence="5" key="1">
    <citation type="submission" date="2022-07" db="EMBL/GenBank/DDBJ databases">
        <authorList>
            <person name="Macas J."/>
            <person name="Novak P."/>
            <person name="Neumann P."/>
        </authorList>
    </citation>
    <scope>NUCLEOTIDE SEQUENCE</scope>
</reference>
<dbReference type="Pfam" id="PF14541">
    <property type="entry name" value="TAXi_C"/>
    <property type="match status" value="1"/>
</dbReference>
<dbReference type="Proteomes" id="UP001152484">
    <property type="component" value="Unassembled WGS sequence"/>
</dbReference>
<comment type="similarity">
    <text evidence="1">Belongs to the peptidase A1 family.</text>
</comment>
<dbReference type="AlphaFoldDB" id="A0A9P0ZLT7"/>
<accession>A0A9P0ZLT7</accession>
<dbReference type="InterPro" id="IPR001461">
    <property type="entry name" value="Aspartic_peptidase_A1"/>
</dbReference>
<keyword evidence="3" id="KW-0732">Signal</keyword>
<dbReference type="InterPro" id="IPR021109">
    <property type="entry name" value="Peptidase_aspartic_dom_sf"/>
</dbReference>
<dbReference type="PANTHER" id="PTHR13683">
    <property type="entry name" value="ASPARTYL PROTEASES"/>
    <property type="match status" value="1"/>
</dbReference>
<dbReference type="SUPFAM" id="SSF50630">
    <property type="entry name" value="Acid proteases"/>
    <property type="match status" value="1"/>
</dbReference>
<keyword evidence="6" id="KW-1185">Reference proteome</keyword>
<dbReference type="InterPro" id="IPR032799">
    <property type="entry name" value="TAXi_C"/>
</dbReference>
<dbReference type="FunFam" id="2.40.70.10:FF:000031">
    <property type="entry name" value="Aspartyl protease AED1"/>
    <property type="match status" value="1"/>
</dbReference>
<dbReference type="InterPro" id="IPR033121">
    <property type="entry name" value="PEPTIDASE_A1"/>
</dbReference>
<feature type="active site" evidence="2">
    <location>
        <position position="166"/>
    </location>
</feature>
<dbReference type="GO" id="GO:0006508">
    <property type="term" value="P:proteolysis"/>
    <property type="evidence" value="ECO:0007669"/>
    <property type="project" value="InterPro"/>
</dbReference>
<feature type="signal peptide" evidence="3">
    <location>
        <begin position="1"/>
        <end position="28"/>
    </location>
</feature>
<evidence type="ECO:0000256" key="1">
    <source>
        <dbReference type="ARBA" id="ARBA00007447"/>
    </source>
</evidence>
<dbReference type="Gene3D" id="2.40.70.10">
    <property type="entry name" value="Acid Proteases"/>
    <property type="match status" value="2"/>
</dbReference>
<dbReference type="PROSITE" id="PS00141">
    <property type="entry name" value="ASP_PROTEASE"/>
    <property type="match status" value="1"/>
</dbReference>
<feature type="chain" id="PRO_5040441769" description="Peptidase A1 domain-containing protein" evidence="3">
    <location>
        <begin position="29"/>
        <end position="485"/>
    </location>
</feature>
<gene>
    <name evidence="5" type="ORF">CEURO_LOCUS16169</name>
</gene>
<dbReference type="PANTHER" id="PTHR13683:SF274">
    <property type="entry name" value="PROTEIN ASPARTIC PROTEASE IN GUARD CELL 1"/>
    <property type="match status" value="1"/>
</dbReference>
<dbReference type="EMBL" id="CAMAPE010000045">
    <property type="protein sequence ID" value="CAH9103557.1"/>
    <property type="molecule type" value="Genomic_DNA"/>
</dbReference>
<comment type="caution">
    <text evidence="5">The sequence shown here is derived from an EMBL/GenBank/DDBJ whole genome shotgun (WGS) entry which is preliminary data.</text>
</comment>
<feature type="active site" evidence="2">
    <location>
        <position position="361"/>
    </location>
</feature>
<sequence>MANVSYKLPSLLPIFLTLFLSLPTVTEEASTNTSLFDVQASIQKTLDVFSAVDTSPAAEEESLHEDKQTTFPSSSSWKSFPLRSRLAVRPTREKDYGSLVAARLARDSARVKSIQVRLNRTVNGWKTEDEEKNLAPVESGLSLGMGEYFAKVGNGAPAKDAYMVVDTGSDFTWIQCQPCSNCYTQKFPIFNPSDSSTFSSLRCDSGVCRSLKHRKTCRRNAGPCGYNVRYADGSTSAGELVTETITFRGSAAGKIAIGCGHNNAGVFVGADGSMGLGRGGLSLCSQMSVSSLSYCLVDHNSKSESTLDFNPPIPAESVFAPLLKSPPGLEAYYYAALTGVSVGHEGMIKISPGGGGRIIVDSGTAVTRLPGAVYSRIRDAFVRLLSNNGNGPRPSGSNVALFDTCYDLAGTTGKIAVPTVSFHFTDKITLNLPPSNILVAVDTSGTHCFAFAPATSAIMGNLQQQGMRVTYDLDYPRVGFVPSKC</sequence>
<evidence type="ECO:0000256" key="3">
    <source>
        <dbReference type="SAM" id="SignalP"/>
    </source>
</evidence>
<evidence type="ECO:0000259" key="4">
    <source>
        <dbReference type="PROSITE" id="PS51767"/>
    </source>
</evidence>
<evidence type="ECO:0000313" key="5">
    <source>
        <dbReference type="EMBL" id="CAH9103557.1"/>
    </source>
</evidence>
<evidence type="ECO:0000256" key="2">
    <source>
        <dbReference type="PIRSR" id="PIRSR601461-1"/>
    </source>
</evidence>
<dbReference type="Pfam" id="PF14543">
    <property type="entry name" value="TAXi_N"/>
    <property type="match status" value="1"/>
</dbReference>
<proteinExistence type="inferred from homology"/>
<organism evidence="5 6">
    <name type="scientific">Cuscuta europaea</name>
    <name type="common">European dodder</name>
    <dbReference type="NCBI Taxonomy" id="41803"/>
    <lineage>
        <taxon>Eukaryota</taxon>
        <taxon>Viridiplantae</taxon>
        <taxon>Streptophyta</taxon>
        <taxon>Embryophyta</taxon>
        <taxon>Tracheophyta</taxon>
        <taxon>Spermatophyta</taxon>
        <taxon>Magnoliopsida</taxon>
        <taxon>eudicotyledons</taxon>
        <taxon>Gunneridae</taxon>
        <taxon>Pentapetalae</taxon>
        <taxon>asterids</taxon>
        <taxon>lamiids</taxon>
        <taxon>Solanales</taxon>
        <taxon>Convolvulaceae</taxon>
        <taxon>Cuscuteae</taxon>
        <taxon>Cuscuta</taxon>
        <taxon>Cuscuta subgen. Cuscuta</taxon>
    </lineage>
</organism>
<name>A0A9P0ZLT7_CUSEU</name>
<dbReference type="OrthoDB" id="2747330at2759"/>